<feature type="domain" description="ABC transporter" evidence="9">
    <location>
        <begin position="8"/>
        <end position="126"/>
    </location>
</feature>
<dbReference type="GO" id="GO:0016887">
    <property type="term" value="F:ATP hydrolysis activity"/>
    <property type="evidence" value="ECO:0007669"/>
    <property type="project" value="InterPro"/>
</dbReference>
<keyword evidence="8" id="KW-0472">Membrane</keyword>
<evidence type="ECO:0000256" key="1">
    <source>
        <dbReference type="ARBA" id="ARBA00022448"/>
    </source>
</evidence>
<dbReference type="InterPro" id="IPR003439">
    <property type="entry name" value="ABC_transporter-like_ATP-bd"/>
</dbReference>
<dbReference type="InterPro" id="IPR017871">
    <property type="entry name" value="ABC_transporter-like_CS"/>
</dbReference>
<keyword evidence="3" id="KW-0762">Sugar transport</keyword>
<dbReference type="CDD" id="cd03215">
    <property type="entry name" value="ABC_Carb_Monos_II"/>
    <property type="match status" value="1"/>
</dbReference>
<keyword evidence="5" id="KW-0547">Nucleotide-binding</keyword>
<dbReference type="InterPro" id="IPR050107">
    <property type="entry name" value="ABC_carbohydrate_import_ATPase"/>
</dbReference>
<evidence type="ECO:0000259" key="9">
    <source>
        <dbReference type="Pfam" id="PF00005"/>
    </source>
</evidence>
<sequence length="195" mass="21279">MFGIKPISHGSFSINGKTVLIQSPRDAIKHNLGFVPEDRLTEGLFLSQSIADNIVISEIDRLSKRAGIVDQAKREAEIEHWVKELAIATPDPNNACQTLSGGNQQRIVLAKWLACNLDILVLNGPTVGVDIGSKHDIHGILHELASKGLGLILISDDLPEVVENCSRIIVMKAGRIVAELKAEETDEKTILSYML</sequence>
<name>A0A644YNH6_9ZZZZ</name>
<evidence type="ECO:0000256" key="5">
    <source>
        <dbReference type="ARBA" id="ARBA00022741"/>
    </source>
</evidence>
<evidence type="ECO:0000256" key="3">
    <source>
        <dbReference type="ARBA" id="ARBA00022597"/>
    </source>
</evidence>
<dbReference type="Pfam" id="PF00005">
    <property type="entry name" value="ABC_tran"/>
    <property type="match status" value="1"/>
</dbReference>
<organism evidence="10">
    <name type="scientific">bioreactor metagenome</name>
    <dbReference type="NCBI Taxonomy" id="1076179"/>
    <lineage>
        <taxon>unclassified sequences</taxon>
        <taxon>metagenomes</taxon>
        <taxon>ecological metagenomes</taxon>
    </lineage>
</organism>
<evidence type="ECO:0000256" key="6">
    <source>
        <dbReference type="ARBA" id="ARBA00022840"/>
    </source>
</evidence>
<keyword evidence="10" id="KW-0378">Hydrolase</keyword>
<proteinExistence type="predicted"/>
<dbReference type="EMBL" id="VSSQ01005685">
    <property type="protein sequence ID" value="MPM30066.1"/>
    <property type="molecule type" value="Genomic_DNA"/>
</dbReference>
<evidence type="ECO:0000256" key="8">
    <source>
        <dbReference type="ARBA" id="ARBA00023136"/>
    </source>
</evidence>
<dbReference type="PANTHER" id="PTHR43790:SF1">
    <property type="entry name" value="XYLOSE IMPORT ATP-BINDING PROTEIN XYLG"/>
    <property type="match status" value="1"/>
</dbReference>
<dbReference type="EC" id="3.6.3.17" evidence="10"/>
<dbReference type="GO" id="GO:0005524">
    <property type="term" value="F:ATP binding"/>
    <property type="evidence" value="ECO:0007669"/>
    <property type="project" value="UniProtKB-KW"/>
</dbReference>
<reference evidence="10" key="1">
    <citation type="submission" date="2019-08" db="EMBL/GenBank/DDBJ databases">
        <authorList>
            <person name="Kucharzyk K."/>
            <person name="Murdoch R.W."/>
            <person name="Higgins S."/>
            <person name="Loffler F."/>
        </authorList>
    </citation>
    <scope>NUCLEOTIDE SEQUENCE</scope>
</reference>
<keyword evidence="7" id="KW-1278">Translocase</keyword>
<keyword evidence="4" id="KW-0677">Repeat</keyword>
<evidence type="ECO:0000256" key="4">
    <source>
        <dbReference type="ARBA" id="ARBA00022737"/>
    </source>
</evidence>
<evidence type="ECO:0000256" key="2">
    <source>
        <dbReference type="ARBA" id="ARBA00022475"/>
    </source>
</evidence>
<keyword evidence="2" id="KW-1003">Cell membrane</keyword>
<dbReference type="AlphaFoldDB" id="A0A644YNH6"/>
<dbReference type="SUPFAM" id="SSF52540">
    <property type="entry name" value="P-loop containing nucleoside triphosphate hydrolases"/>
    <property type="match status" value="1"/>
</dbReference>
<dbReference type="PROSITE" id="PS00211">
    <property type="entry name" value="ABC_TRANSPORTER_1"/>
    <property type="match status" value="1"/>
</dbReference>
<dbReference type="InterPro" id="IPR027417">
    <property type="entry name" value="P-loop_NTPase"/>
</dbReference>
<dbReference type="Gene3D" id="3.40.50.300">
    <property type="entry name" value="P-loop containing nucleotide triphosphate hydrolases"/>
    <property type="match status" value="1"/>
</dbReference>
<comment type="caution">
    <text evidence="10">The sequence shown here is derived from an EMBL/GenBank/DDBJ whole genome shotgun (WGS) entry which is preliminary data.</text>
</comment>
<evidence type="ECO:0000256" key="7">
    <source>
        <dbReference type="ARBA" id="ARBA00022967"/>
    </source>
</evidence>
<accession>A0A644YNH6</accession>
<evidence type="ECO:0000313" key="10">
    <source>
        <dbReference type="EMBL" id="MPM30066.1"/>
    </source>
</evidence>
<keyword evidence="6 10" id="KW-0067">ATP-binding</keyword>
<dbReference type="PANTHER" id="PTHR43790">
    <property type="entry name" value="CARBOHYDRATE TRANSPORT ATP-BINDING PROTEIN MG119-RELATED"/>
    <property type="match status" value="1"/>
</dbReference>
<gene>
    <name evidence="10" type="primary">araG_4</name>
    <name evidence="10" type="ORF">SDC9_76608</name>
</gene>
<keyword evidence="1" id="KW-0813">Transport</keyword>
<protein>
    <submittedName>
        <fullName evidence="10">Arabinose import ATP-binding protein AraG</fullName>
        <ecNumber evidence="10">3.6.3.17</ecNumber>
    </submittedName>
</protein>